<feature type="signal peptide" evidence="1">
    <location>
        <begin position="1"/>
        <end position="21"/>
    </location>
</feature>
<feature type="chain" id="PRO_5004082501" evidence="1">
    <location>
        <begin position="22"/>
        <end position="66"/>
    </location>
</feature>
<comment type="caution">
    <text evidence="2">The sequence shown here is derived from an EMBL/GenBank/DDBJ whole genome shotgun (WGS) entry which is preliminary data.</text>
</comment>
<name>M7NT43_9BACT</name>
<keyword evidence="1" id="KW-0732">Signal</keyword>
<dbReference type="Pfam" id="PF11751">
    <property type="entry name" value="PorP_SprF"/>
    <property type="match status" value="1"/>
</dbReference>
<proteinExistence type="predicted"/>
<dbReference type="RefSeq" id="WP_009196611.1">
    <property type="nucleotide sequence ID" value="NZ_AODQ01000099.1"/>
</dbReference>
<dbReference type="eggNOG" id="COG4772">
    <property type="taxonomic scope" value="Bacteria"/>
</dbReference>
<dbReference type="Proteomes" id="UP000011910">
    <property type="component" value="Unassembled WGS sequence"/>
</dbReference>
<sequence length="66" mass="7404">MTKFTFIVLGLLLLTSTPLFAQDPQFSQYYANPLYLNPALTGNGSAGRVGVNFRQQWPSIDALYYL</sequence>
<gene>
    <name evidence="2" type="ORF">ADICEAN_03228</name>
</gene>
<reference evidence="2 3" key="1">
    <citation type="journal article" date="2013" name="Genome Announc.">
        <title>Draft Genome Sequence of Cesiribacter andamanensis Strain AMV16T, Isolated from a Soil Sample from a Mud Volcano in the Andaman Islands, India.</title>
        <authorList>
            <person name="Shivaji S."/>
            <person name="Ara S."/>
            <person name="Begum Z."/>
            <person name="Srinivas T.N."/>
            <person name="Singh A."/>
            <person name="Kumar Pinnaka A."/>
        </authorList>
    </citation>
    <scope>NUCLEOTIDE SEQUENCE [LARGE SCALE GENOMIC DNA]</scope>
    <source>
        <strain evidence="2 3">AMV16</strain>
    </source>
</reference>
<evidence type="ECO:0000313" key="2">
    <source>
        <dbReference type="EMBL" id="EMR01654.1"/>
    </source>
</evidence>
<dbReference type="InterPro" id="IPR019861">
    <property type="entry name" value="PorP/SprF_Bacteroidetes"/>
</dbReference>
<evidence type="ECO:0000256" key="1">
    <source>
        <dbReference type="SAM" id="SignalP"/>
    </source>
</evidence>
<keyword evidence="3" id="KW-1185">Reference proteome</keyword>
<dbReference type="AlphaFoldDB" id="M7NT43"/>
<evidence type="ECO:0000313" key="3">
    <source>
        <dbReference type="Proteomes" id="UP000011910"/>
    </source>
</evidence>
<dbReference type="STRING" id="1279009.ADICEAN_03228"/>
<dbReference type="EMBL" id="AODQ01000099">
    <property type="protein sequence ID" value="EMR01654.1"/>
    <property type="molecule type" value="Genomic_DNA"/>
</dbReference>
<protein>
    <submittedName>
        <fullName evidence="2">Bacteroidetes-specific putative membrane protein</fullName>
    </submittedName>
</protein>
<organism evidence="2 3">
    <name type="scientific">Cesiribacter andamanensis AMV16</name>
    <dbReference type="NCBI Taxonomy" id="1279009"/>
    <lineage>
        <taxon>Bacteria</taxon>
        <taxon>Pseudomonadati</taxon>
        <taxon>Bacteroidota</taxon>
        <taxon>Cytophagia</taxon>
        <taxon>Cytophagales</taxon>
        <taxon>Cesiribacteraceae</taxon>
        <taxon>Cesiribacter</taxon>
    </lineage>
</organism>
<accession>M7NT43</accession>